<organism evidence="1 2">
    <name type="scientific">Aerococcus viridans (strain ATCC 11563 / DSM 20340 / CCUG 4311 / JCM 20461 / NBRC 12219 / NCTC 8251 / M1)</name>
    <dbReference type="NCBI Taxonomy" id="655812"/>
    <lineage>
        <taxon>Bacteria</taxon>
        <taxon>Bacillati</taxon>
        <taxon>Bacillota</taxon>
        <taxon>Bacilli</taxon>
        <taxon>Lactobacillales</taxon>
        <taxon>Aerococcaceae</taxon>
        <taxon>Aerococcus</taxon>
    </lineage>
</organism>
<name>A0ABP2I7F2_AERVM</name>
<dbReference type="Proteomes" id="UP000003764">
    <property type="component" value="Unassembled WGS sequence"/>
</dbReference>
<evidence type="ECO:0000313" key="1">
    <source>
        <dbReference type="EMBL" id="EFG49792.1"/>
    </source>
</evidence>
<proteinExistence type="predicted"/>
<gene>
    <name evidence="1" type="ORF">HMPREF0061_0846</name>
</gene>
<accession>A0ABP2I7F2</accession>
<protein>
    <submittedName>
        <fullName evidence="1">Uncharacterized protein</fullName>
    </submittedName>
</protein>
<evidence type="ECO:0000313" key="2">
    <source>
        <dbReference type="Proteomes" id="UP000003764"/>
    </source>
</evidence>
<reference evidence="1 2" key="1">
    <citation type="submission" date="2010-04" db="EMBL/GenBank/DDBJ databases">
        <authorList>
            <person name="Muzny D."/>
            <person name="Qin X."/>
            <person name="Deng J."/>
            <person name="Jiang H."/>
            <person name="Liu Y."/>
            <person name="Qu J."/>
            <person name="Song X.-Z."/>
            <person name="Zhang L."/>
            <person name="Thornton R."/>
            <person name="Coyle M."/>
            <person name="Francisco L."/>
            <person name="Jackson L."/>
            <person name="Javaid M."/>
            <person name="Korchina V."/>
            <person name="Kovar C."/>
            <person name="Mata R."/>
            <person name="Mathew T."/>
            <person name="Ngo R."/>
            <person name="Nguyen L."/>
            <person name="Nguyen N."/>
            <person name="Okwuonu G."/>
            <person name="Ongeri F."/>
            <person name="Pham C."/>
            <person name="Simmons D."/>
            <person name="Wilczek-Boney K."/>
            <person name="Hale W."/>
            <person name="Jakkamsetti A."/>
            <person name="Pham P."/>
            <person name="Ruth R."/>
            <person name="San Lucas F."/>
            <person name="Warren J."/>
            <person name="Zhang J."/>
            <person name="Zhao Z."/>
            <person name="Zhou C."/>
            <person name="Zhu D."/>
            <person name="Lee S."/>
            <person name="Bess C."/>
            <person name="Blankenburg K."/>
            <person name="Forbes L."/>
            <person name="Fu Q."/>
            <person name="Gubbala S."/>
            <person name="Hirani K."/>
            <person name="Jayaseelan J.C."/>
            <person name="Lara F."/>
            <person name="Munidasa M."/>
            <person name="Palculict T."/>
            <person name="Patil S."/>
            <person name="Pu L.-L."/>
            <person name="Saada N."/>
            <person name="Tang L."/>
            <person name="Weissenberger G."/>
            <person name="Zhu Y."/>
            <person name="Hemphill L."/>
            <person name="Shang Y."/>
            <person name="Youmans B."/>
            <person name="Ayvaz T."/>
            <person name="Ross M."/>
            <person name="Santibanez J."/>
            <person name="Aqrawi P."/>
            <person name="Gross S."/>
            <person name="Joshi V."/>
            <person name="Fowler G."/>
            <person name="Nazareth L."/>
            <person name="Reid J."/>
            <person name="Worley K."/>
            <person name="Petrosino J."/>
            <person name="Highlander S."/>
            <person name="Gibbs R."/>
            <person name="Gibbs R."/>
        </authorList>
    </citation>
    <scope>NUCLEOTIDE SEQUENCE [LARGE SCALE GENOMIC DNA]</scope>
    <source>
        <strain evidence="1 2">ATCC 11563</strain>
    </source>
</reference>
<dbReference type="EMBL" id="ADNT01000062">
    <property type="protein sequence ID" value="EFG49792.1"/>
    <property type="molecule type" value="Genomic_DNA"/>
</dbReference>
<comment type="caution">
    <text evidence="1">The sequence shown here is derived from an EMBL/GenBank/DDBJ whole genome shotgun (WGS) entry which is preliminary data.</text>
</comment>
<keyword evidence="2" id="KW-1185">Reference proteome</keyword>
<sequence>MIYIIACGLWRNAAVLFLGFFQSGKAIKITFAVGPLNMIE</sequence>